<gene>
    <name evidence="1" type="ORF">KS407_08020</name>
</gene>
<dbReference type="EMBL" id="JAHQCR010000034">
    <property type="protein sequence ID" value="MBU9721392.1"/>
    <property type="molecule type" value="Genomic_DNA"/>
</dbReference>
<evidence type="ECO:0000313" key="1">
    <source>
        <dbReference type="EMBL" id="MBU9721392.1"/>
    </source>
</evidence>
<organism evidence="1 2">
    <name type="scientific">Evansella alkalicola</name>
    <dbReference type="NCBI Taxonomy" id="745819"/>
    <lineage>
        <taxon>Bacteria</taxon>
        <taxon>Bacillati</taxon>
        <taxon>Bacillota</taxon>
        <taxon>Bacilli</taxon>
        <taxon>Bacillales</taxon>
        <taxon>Bacillaceae</taxon>
        <taxon>Evansella</taxon>
    </lineage>
</organism>
<name>A0ABS6JVW9_9BACI</name>
<protein>
    <submittedName>
        <fullName evidence="1">Uncharacterized protein</fullName>
    </submittedName>
</protein>
<keyword evidence="2" id="KW-1185">Reference proteome</keyword>
<accession>A0ABS6JVW9</accession>
<reference evidence="1 2" key="1">
    <citation type="submission" date="2021-06" db="EMBL/GenBank/DDBJ databases">
        <title>Bacillus sp. RD4P76, an endophyte from a halophyte.</title>
        <authorList>
            <person name="Sun J.-Q."/>
        </authorList>
    </citation>
    <scope>NUCLEOTIDE SEQUENCE [LARGE SCALE GENOMIC DNA]</scope>
    <source>
        <strain evidence="1 2">JCM 17098</strain>
    </source>
</reference>
<evidence type="ECO:0000313" key="2">
    <source>
        <dbReference type="Proteomes" id="UP000790580"/>
    </source>
</evidence>
<dbReference type="Proteomes" id="UP000790580">
    <property type="component" value="Unassembled WGS sequence"/>
</dbReference>
<sequence>MEQKKTAYIASVDQKVFPKSIQPVYHLGHSIPNPNKKELPCHWDSIVYLFQNYDELIIIGNLLPNDRMLQGSLTHYTEMILSLFYEASICFHKDVFVCLNGQKTIPLHEIVKGKLPEIAKQLCDDGMTMSASQNTVMSVQKISVYNDLSASQWALQYFKWLKRFTVGLIEVKVSGENYPFCIKGFNNHPLLSLKKNNEFNLDEVAEIIIQGGFLNKERHLLTPAGRFWFVKRGDYLYTALVHFKPALPWLSYRLTQGWIHGVVMQRFSKWVTKQKSH</sequence>
<proteinExistence type="predicted"/>
<dbReference type="RefSeq" id="WP_088075454.1">
    <property type="nucleotide sequence ID" value="NZ_JAHQCR010000034.1"/>
</dbReference>
<comment type="caution">
    <text evidence="1">The sequence shown here is derived from an EMBL/GenBank/DDBJ whole genome shotgun (WGS) entry which is preliminary data.</text>
</comment>